<proteinExistence type="predicted"/>
<gene>
    <name evidence="2" type="ORF">Fot_47610</name>
</gene>
<evidence type="ECO:0000256" key="1">
    <source>
        <dbReference type="SAM" id="MobiDB-lite"/>
    </source>
</evidence>
<dbReference type="AlphaFoldDB" id="A0ABD1QQV1"/>
<reference evidence="3" key="1">
    <citation type="submission" date="2024-07" db="EMBL/GenBank/DDBJ databases">
        <title>Two chromosome-level genome assemblies of Korean endemic species Abeliophyllum distichum and Forsythia ovata (Oleaceae).</title>
        <authorList>
            <person name="Jang H."/>
        </authorList>
    </citation>
    <scope>NUCLEOTIDE SEQUENCE [LARGE SCALE GENOMIC DNA]</scope>
</reference>
<evidence type="ECO:0000313" key="3">
    <source>
        <dbReference type="Proteomes" id="UP001604277"/>
    </source>
</evidence>
<organism evidence="2 3">
    <name type="scientific">Forsythia ovata</name>
    <dbReference type="NCBI Taxonomy" id="205694"/>
    <lineage>
        <taxon>Eukaryota</taxon>
        <taxon>Viridiplantae</taxon>
        <taxon>Streptophyta</taxon>
        <taxon>Embryophyta</taxon>
        <taxon>Tracheophyta</taxon>
        <taxon>Spermatophyta</taxon>
        <taxon>Magnoliopsida</taxon>
        <taxon>eudicotyledons</taxon>
        <taxon>Gunneridae</taxon>
        <taxon>Pentapetalae</taxon>
        <taxon>asterids</taxon>
        <taxon>lamiids</taxon>
        <taxon>Lamiales</taxon>
        <taxon>Oleaceae</taxon>
        <taxon>Forsythieae</taxon>
        <taxon>Forsythia</taxon>
    </lineage>
</organism>
<dbReference type="Proteomes" id="UP001604277">
    <property type="component" value="Unassembled WGS sequence"/>
</dbReference>
<protein>
    <submittedName>
        <fullName evidence="2">Uncharacterized protein</fullName>
    </submittedName>
</protein>
<evidence type="ECO:0000313" key="2">
    <source>
        <dbReference type="EMBL" id="KAL2478596.1"/>
    </source>
</evidence>
<accession>A0ABD1QQV1</accession>
<sequence>MSESLSSENLSLKADTKKAVKAGVENFRSQFEFTLDYKNLQAFFVNFEVRQVRAEVKELHPNLDLSTIEVDYPASKEAENGASQPPADGAEDSTDQPPVEGA</sequence>
<keyword evidence="3" id="KW-1185">Reference proteome</keyword>
<name>A0ABD1QQV1_9LAMI</name>
<comment type="caution">
    <text evidence="2">The sequence shown here is derived from an EMBL/GenBank/DDBJ whole genome shotgun (WGS) entry which is preliminary data.</text>
</comment>
<dbReference type="EMBL" id="JBFOLJ010000014">
    <property type="protein sequence ID" value="KAL2478596.1"/>
    <property type="molecule type" value="Genomic_DNA"/>
</dbReference>
<feature type="region of interest" description="Disordered" evidence="1">
    <location>
        <begin position="70"/>
        <end position="102"/>
    </location>
</feature>